<sequence>MLSKVLNTTSIPKPSKFSDISTSWASSAINTLTDIGIVNGASNESFKPKANATRSESLMMILRMLNISLGLSLEIE</sequence>
<dbReference type="AlphaFoldDB" id="A0A6B8RY75"/>
<dbReference type="EMBL" id="CP034235">
    <property type="protein sequence ID" value="QGR00244.1"/>
    <property type="molecule type" value="Genomic_DNA"/>
</dbReference>
<name>A0A6B8RY75_9BACL</name>
<dbReference type="PROSITE" id="PS51272">
    <property type="entry name" value="SLH"/>
    <property type="match status" value="1"/>
</dbReference>
<gene>
    <name evidence="2" type="ORF">EHS13_25845</name>
</gene>
<dbReference type="InterPro" id="IPR001119">
    <property type="entry name" value="SLH_dom"/>
</dbReference>
<accession>A0A6B8RY75</accession>
<dbReference type="KEGG" id="ppsc:EHS13_25845"/>
<proteinExistence type="predicted"/>
<organism evidence="2 3">
    <name type="scientific">Paenibacillus psychroresistens</name>
    <dbReference type="NCBI Taxonomy" id="1778678"/>
    <lineage>
        <taxon>Bacteria</taxon>
        <taxon>Bacillati</taxon>
        <taxon>Bacillota</taxon>
        <taxon>Bacilli</taxon>
        <taxon>Bacillales</taxon>
        <taxon>Paenibacillaceae</taxon>
        <taxon>Paenibacillus</taxon>
    </lineage>
</organism>
<evidence type="ECO:0000313" key="2">
    <source>
        <dbReference type="EMBL" id="QGR00244.1"/>
    </source>
</evidence>
<reference evidence="3" key="1">
    <citation type="submission" date="2018-11" db="EMBL/GenBank/DDBJ databases">
        <title>Complete genome sequence of Paenibacillus sp. ML311-T8.</title>
        <authorList>
            <person name="Nam Y.-D."/>
            <person name="Kang J."/>
            <person name="Chung W.-H."/>
            <person name="Park Y.S."/>
        </authorList>
    </citation>
    <scope>NUCLEOTIDE SEQUENCE [LARGE SCALE GENOMIC DNA]</scope>
    <source>
        <strain evidence="3">ML311-T8</strain>
    </source>
</reference>
<dbReference type="Proteomes" id="UP000426246">
    <property type="component" value="Chromosome"/>
</dbReference>
<protein>
    <submittedName>
        <fullName evidence="2">S-layer homology domain-containing protein</fullName>
    </submittedName>
</protein>
<keyword evidence="3" id="KW-1185">Reference proteome</keyword>
<feature type="domain" description="SLH" evidence="1">
    <location>
        <begin position="12"/>
        <end position="75"/>
    </location>
</feature>
<evidence type="ECO:0000313" key="3">
    <source>
        <dbReference type="Proteomes" id="UP000426246"/>
    </source>
</evidence>
<dbReference type="Pfam" id="PF00395">
    <property type="entry name" value="SLH"/>
    <property type="match status" value="1"/>
</dbReference>
<evidence type="ECO:0000259" key="1">
    <source>
        <dbReference type="PROSITE" id="PS51272"/>
    </source>
</evidence>